<comment type="caution">
    <text evidence="2">The sequence shown here is derived from an EMBL/GenBank/DDBJ whole genome shotgun (WGS) entry which is preliminary data.</text>
</comment>
<evidence type="ECO:0000256" key="1">
    <source>
        <dbReference type="SAM" id="Phobius"/>
    </source>
</evidence>
<sequence>VEQVVEVTPGLHLDTVLFLLVYFQMGIGDCQVWAMIDSRLMVNLLPTGLVREADLVCQQANIGLQGLAGTSARLTRWWRGSGWRWPN</sequence>
<dbReference type="Proteomes" id="UP000037035">
    <property type="component" value="Unassembled WGS sequence"/>
</dbReference>
<name>A0A0L6VRU1_9BASI</name>
<dbReference type="VEuPathDB" id="FungiDB:VP01_11490g1"/>
<feature type="non-terminal residue" evidence="2">
    <location>
        <position position="87"/>
    </location>
</feature>
<keyword evidence="1" id="KW-0472">Membrane</keyword>
<proteinExistence type="predicted"/>
<evidence type="ECO:0000313" key="2">
    <source>
        <dbReference type="EMBL" id="KNZ63414.1"/>
    </source>
</evidence>
<dbReference type="AlphaFoldDB" id="A0A0L6VRU1"/>
<feature type="non-terminal residue" evidence="2">
    <location>
        <position position="1"/>
    </location>
</feature>
<feature type="transmembrane region" description="Helical" evidence="1">
    <location>
        <begin position="16"/>
        <end position="36"/>
    </location>
</feature>
<keyword evidence="1" id="KW-1133">Transmembrane helix</keyword>
<keyword evidence="1" id="KW-0812">Transmembrane</keyword>
<reference evidence="2 3" key="1">
    <citation type="submission" date="2015-08" db="EMBL/GenBank/DDBJ databases">
        <title>Next Generation Sequencing and Analysis of the Genome of Puccinia sorghi L Schw, the Causal Agent of Maize Common Rust.</title>
        <authorList>
            <person name="Rochi L."/>
            <person name="Burguener G."/>
            <person name="Darino M."/>
            <person name="Turjanski A."/>
            <person name="Kreff E."/>
            <person name="Dieguez M.J."/>
            <person name="Sacco F."/>
        </authorList>
    </citation>
    <scope>NUCLEOTIDE SEQUENCE [LARGE SCALE GENOMIC DNA]</scope>
    <source>
        <strain evidence="2 3">RO10H11247</strain>
    </source>
</reference>
<organism evidence="2 3">
    <name type="scientific">Puccinia sorghi</name>
    <dbReference type="NCBI Taxonomy" id="27349"/>
    <lineage>
        <taxon>Eukaryota</taxon>
        <taxon>Fungi</taxon>
        <taxon>Dikarya</taxon>
        <taxon>Basidiomycota</taxon>
        <taxon>Pucciniomycotina</taxon>
        <taxon>Pucciniomycetes</taxon>
        <taxon>Pucciniales</taxon>
        <taxon>Pucciniaceae</taxon>
        <taxon>Puccinia</taxon>
    </lineage>
</organism>
<gene>
    <name evidence="2" type="ORF">VP01_11490g1</name>
</gene>
<keyword evidence="3" id="KW-1185">Reference proteome</keyword>
<evidence type="ECO:0000313" key="3">
    <source>
        <dbReference type="Proteomes" id="UP000037035"/>
    </source>
</evidence>
<accession>A0A0L6VRU1</accession>
<dbReference type="EMBL" id="LAVV01001655">
    <property type="protein sequence ID" value="KNZ63414.1"/>
    <property type="molecule type" value="Genomic_DNA"/>
</dbReference>
<protein>
    <submittedName>
        <fullName evidence="2">Uncharacterized protein</fullName>
    </submittedName>
</protein>